<accession>A0A841FYF1</accession>
<dbReference type="PANTHER" id="PTHR46844">
    <property type="entry name" value="SLR5058 PROTEIN"/>
    <property type="match status" value="1"/>
</dbReference>
<dbReference type="SUPFAM" id="SSF52540">
    <property type="entry name" value="P-loop containing nucleoside triphosphate hydrolases"/>
    <property type="match status" value="1"/>
</dbReference>
<keyword evidence="3" id="KW-1185">Reference proteome</keyword>
<feature type="domain" description="NACHT" evidence="1">
    <location>
        <begin position="231"/>
        <end position="428"/>
    </location>
</feature>
<dbReference type="AlphaFoldDB" id="A0A841FYF1"/>
<dbReference type="EMBL" id="JACHGT010000016">
    <property type="protein sequence ID" value="MBB6038377.1"/>
    <property type="molecule type" value="Genomic_DNA"/>
</dbReference>
<dbReference type="RefSeq" id="WP_184791175.1">
    <property type="nucleotide sequence ID" value="NZ_BONT01000009.1"/>
</dbReference>
<organism evidence="2 3">
    <name type="scientific">Phytomonospora endophytica</name>
    <dbReference type="NCBI Taxonomy" id="714109"/>
    <lineage>
        <taxon>Bacteria</taxon>
        <taxon>Bacillati</taxon>
        <taxon>Actinomycetota</taxon>
        <taxon>Actinomycetes</taxon>
        <taxon>Micromonosporales</taxon>
        <taxon>Micromonosporaceae</taxon>
        <taxon>Phytomonospora</taxon>
    </lineage>
</organism>
<dbReference type="Pfam" id="PF05729">
    <property type="entry name" value="NACHT"/>
    <property type="match status" value="1"/>
</dbReference>
<dbReference type="InterPro" id="IPR007111">
    <property type="entry name" value="NACHT_NTPase"/>
</dbReference>
<dbReference type="Gene3D" id="3.40.50.300">
    <property type="entry name" value="P-loop containing nucleotide triphosphate hydrolases"/>
    <property type="match status" value="1"/>
</dbReference>
<sequence>MGDEMALPGIETGILRAAGKAIGWITPKARVARKRRDIREHTRALTPLAIGEATLAELDGDRQARLAAFIATPDFEQLALQLAVAETQTDKTRGEFTELVKIELWHGLKRELDVKEDLLYRLRDLVFDALDVAVISAVNDESVSTPKWPVIAHMAAAAVRNGELLGTIGTLADVQRVARALRRQVALAHAEIRLPHTGVNRAVPWGQLYVDPILSSDHDFVDIDGLSVPGTRTVILGDPGAGKSTLTEKLAHDIATTPDDQRVPFRVVLRELSEVLRTEKIRLAEHLSRTAAEPYNVALAPEAVEYLLLNGRAVVILDGLDELTDIALRSRLARLVESFATMYPTVPIIVTSRKIGYREAPLNQQAFRSVQIAAMDDDRVHRYTNNWFALDESMESKARASLHKSFIAESESIRDLRSNPLMLSLLCATYSAERYIPRNRALVYEKCALLVFDSWDRMRGIDPEHRFHGYVRGAVQELAWRLFTDRGSAQITRTAAKRIIVDQLVGKGFREEEADVSAEGFLDFCAGRAWVLAEVGTTSAEPIYGFAHRTFLEYFTAEHLVRHHPEPAGLRKVLAPHVATSEWEVVAQLSLQLLARNRHDGAEDFIAAILTEGPPSAAIVSFLSRISGELVLAPKTLWQIADLAIESVLSLPLTTRVSFWPPEDLTASLRTDQHLVYLLNHSLEDNRPHIRRHLESRIAEENTAGNTVLQVAWEVHRAMSFGEHEAFDSRKRDALRLQDGPVPAYRWFTYDRSHMFPAVGSVLCSPQHRGLSGEGIEERALPSRLMNTPTPWLPRAQWRQSYESSDHIIDSFPQFDPEAAGGELGAQLVVGLPYLETADSRAALDHMGISSVPLAAALVEMRRSRDPELPLPSHCLPPDILDFLLRWARHEFSVIG</sequence>
<reference evidence="2 3" key="1">
    <citation type="submission" date="2020-08" db="EMBL/GenBank/DDBJ databases">
        <title>Genomic Encyclopedia of Type Strains, Phase IV (KMG-IV): sequencing the most valuable type-strain genomes for metagenomic binning, comparative biology and taxonomic classification.</title>
        <authorList>
            <person name="Goeker M."/>
        </authorList>
    </citation>
    <scope>NUCLEOTIDE SEQUENCE [LARGE SCALE GENOMIC DNA]</scope>
    <source>
        <strain evidence="2 3">YIM 65646</strain>
    </source>
</reference>
<dbReference type="InterPro" id="IPR003593">
    <property type="entry name" value="AAA+_ATPase"/>
</dbReference>
<dbReference type="InterPro" id="IPR027417">
    <property type="entry name" value="P-loop_NTPase"/>
</dbReference>
<dbReference type="PANTHER" id="PTHR46844:SF1">
    <property type="entry name" value="SLR5058 PROTEIN"/>
    <property type="match status" value="1"/>
</dbReference>
<evidence type="ECO:0000259" key="1">
    <source>
        <dbReference type="PROSITE" id="PS50837"/>
    </source>
</evidence>
<dbReference type="Proteomes" id="UP000548476">
    <property type="component" value="Unassembled WGS sequence"/>
</dbReference>
<dbReference type="PROSITE" id="PS50837">
    <property type="entry name" value="NACHT"/>
    <property type="match status" value="1"/>
</dbReference>
<protein>
    <recommendedName>
        <fullName evidence="1">NACHT domain-containing protein</fullName>
    </recommendedName>
</protein>
<evidence type="ECO:0000313" key="2">
    <source>
        <dbReference type="EMBL" id="MBB6038377.1"/>
    </source>
</evidence>
<evidence type="ECO:0000313" key="3">
    <source>
        <dbReference type="Proteomes" id="UP000548476"/>
    </source>
</evidence>
<proteinExistence type="predicted"/>
<dbReference type="SMART" id="SM00382">
    <property type="entry name" value="AAA"/>
    <property type="match status" value="1"/>
</dbReference>
<comment type="caution">
    <text evidence="2">The sequence shown here is derived from an EMBL/GenBank/DDBJ whole genome shotgun (WGS) entry which is preliminary data.</text>
</comment>
<gene>
    <name evidence="2" type="ORF">HNR73_006260</name>
</gene>
<name>A0A841FYF1_9ACTN</name>